<dbReference type="Proteomes" id="UP000034881">
    <property type="component" value="Unassembled WGS sequence"/>
</dbReference>
<feature type="non-terminal residue" evidence="1">
    <location>
        <position position="1"/>
    </location>
</feature>
<evidence type="ECO:0000313" key="1">
    <source>
        <dbReference type="EMBL" id="KKR40848.1"/>
    </source>
</evidence>
<accession>A0A0G0QL39</accession>
<evidence type="ECO:0000313" key="2">
    <source>
        <dbReference type="Proteomes" id="UP000034881"/>
    </source>
</evidence>
<reference evidence="1 2" key="1">
    <citation type="journal article" date="2015" name="Nature">
        <title>rRNA introns, odd ribosomes, and small enigmatic genomes across a large radiation of phyla.</title>
        <authorList>
            <person name="Brown C.T."/>
            <person name="Hug L.A."/>
            <person name="Thomas B.C."/>
            <person name="Sharon I."/>
            <person name="Castelle C.J."/>
            <person name="Singh A."/>
            <person name="Wilkins M.J."/>
            <person name="Williams K.H."/>
            <person name="Banfield J.F."/>
        </authorList>
    </citation>
    <scope>NUCLEOTIDE SEQUENCE [LARGE SCALE GENOMIC DNA]</scope>
</reference>
<protein>
    <submittedName>
        <fullName evidence="1">Uncharacterized protein</fullName>
    </submittedName>
</protein>
<dbReference type="EMBL" id="LBYB01000018">
    <property type="protein sequence ID" value="KKR40848.1"/>
    <property type="molecule type" value="Genomic_DNA"/>
</dbReference>
<dbReference type="AlphaFoldDB" id="A0A0G0QL39"/>
<proteinExistence type="predicted"/>
<sequence>LLPLAHAQANGSVIRATAIPTPPAQVIRMTAGVLPMLIRPEAIAIAVILPQALPPGSRF</sequence>
<organism evidence="1 2">
    <name type="scientific">Candidatus Daviesbacteria bacterium GW2011_GWC2_40_12</name>
    <dbReference type="NCBI Taxonomy" id="1618431"/>
    <lineage>
        <taxon>Bacteria</taxon>
        <taxon>Candidatus Daviesiibacteriota</taxon>
    </lineage>
</organism>
<comment type="caution">
    <text evidence="1">The sequence shown here is derived from an EMBL/GenBank/DDBJ whole genome shotgun (WGS) entry which is preliminary data.</text>
</comment>
<gene>
    <name evidence="1" type="ORF">UT77_C0018G0001</name>
</gene>
<name>A0A0G0QL39_9BACT</name>